<evidence type="ECO:0000313" key="2">
    <source>
        <dbReference type="EMBL" id="EFW98704.1"/>
    </source>
</evidence>
<dbReference type="EMBL" id="GL630006">
    <property type="protein sequence ID" value="EFW98704.1"/>
    <property type="molecule type" value="Genomic_DNA"/>
</dbReference>
<gene>
    <name evidence="2" type="ORF">CMQ_4556</name>
</gene>
<dbReference type="GeneID" id="25977780"/>
<evidence type="ECO:0000256" key="1">
    <source>
        <dbReference type="SAM" id="MobiDB-lite"/>
    </source>
</evidence>
<feature type="region of interest" description="Disordered" evidence="1">
    <location>
        <begin position="188"/>
        <end position="212"/>
    </location>
</feature>
<dbReference type="RefSeq" id="XP_014168187.1">
    <property type="nucleotide sequence ID" value="XM_014312712.1"/>
</dbReference>
<dbReference type="AlphaFoldDB" id="F0XUG7"/>
<sequence length="416" mass="42502">MKFEYDGRGTSDDGAGPNGEEADEVNRLDAMTGEYVHGDSGAGDVAVDSAMLDLHDAAMDDKSGARPLGDGANEVDELSVRMAVDSGYDRLLIESALAKRLAREPALRPAQQRRPEQQLNLARRSNVEALFAHIAGEAAAVPCKNCHKGHGPWTACVVVDGQMCGSCANCWFNASGARCSFHEAKTPMQPGHHLHQRHHLSSGGSASLASSTPIDPRLSHPALFGGVDAASLGLAHSHRSAAGSLHPHTQPHPSPTAATTASASTAAAAAAAAVAAAVQHIHNSSNNNSDSASGNNGVHVGAHHDMVGDAFGGFGLHLAAAILGEDVSGNGAVRGDSAELGAGSTAAGSTAGPAGVDSSLIGFVVDQALAEVRNADRRARDLMMVEIAAKQLALAIVRGNVDSATDISNRGSSDDM</sequence>
<feature type="region of interest" description="Disordered" evidence="1">
    <location>
        <begin position="1"/>
        <end position="24"/>
    </location>
</feature>
<keyword evidence="3" id="KW-1185">Reference proteome</keyword>
<feature type="compositionally biased region" description="Low complexity" evidence="1">
    <location>
        <begin position="201"/>
        <end position="211"/>
    </location>
</feature>
<dbReference type="InParanoid" id="F0XUG7"/>
<accession>F0XUG7</accession>
<dbReference type="Pfam" id="PF12511">
    <property type="entry name" value="DUF3716"/>
    <property type="match status" value="1"/>
</dbReference>
<dbReference type="Proteomes" id="UP000007796">
    <property type="component" value="Unassembled WGS sequence"/>
</dbReference>
<protein>
    <submittedName>
        <fullName evidence="2">Uncharacterized protein</fullName>
    </submittedName>
</protein>
<dbReference type="eggNOG" id="ENOG502SWSC">
    <property type="taxonomic scope" value="Eukaryota"/>
</dbReference>
<proteinExistence type="predicted"/>
<organism evidence="3">
    <name type="scientific">Grosmannia clavigera (strain kw1407 / UAMH 11150)</name>
    <name type="common">Blue stain fungus</name>
    <name type="synonym">Graphiocladiella clavigera</name>
    <dbReference type="NCBI Taxonomy" id="655863"/>
    <lineage>
        <taxon>Eukaryota</taxon>
        <taxon>Fungi</taxon>
        <taxon>Dikarya</taxon>
        <taxon>Ascomycota</taxon>
        <taxon>Pezizomycotina</taxon>
        <taxon>Sordariomycetes</taxon>
        <taxon>Sordariomycetidae</taxon>
        <taxon>Ophiostomatales</taxon>
        <taxon>Ophiostomataceae</taxon>
        <taxon>Leptographium</taxon>
    </lineage>
</organism>
<evidence type="ECO:0000313" key="3">
    <source>
        <dbReference type="Proteomes" id="UP000007796"/>
    </source>
</evidence>
<feature type="region of interest" description="Disordered" evidence="1">
    <location>
        <begin position="239"/>
        <end position="263"/>
    </location>
</feature>
<dbReference type="STRING" id="655863.F0XUG7"/>
<dbReference type="InterPro" id="IPR022190">
    <property type="entry name" value="DUF3716"/>
</dbReference>
<name>F0XUG7_GROCL</name>
<reference evidence="2 3" key="1">
    <citation type="journal article" date="2011" name="Proc. Natl. Acad. Sci. U.S.A.">
        <title>Genome and transcriptome analyses of the mountain pine beetle-fungal symbiont Grosmannia clavigera, a lodgepole pine pathogen.</title>
        <authorList>
            <person name="DiGuistini S."/>
            <person name="Wang Y."/>
            <person name="Liao N.Y."/>
            <person name="Taylor G."/>
            <person name="Tanguay P."/>
            <person name="Feau N."/>
            <person name="Henrissat B."/>
            <person name="Chan S.K."/>
            <person name="Hesse-Orce U."/>
            <person name="Alamouti S.M."/>
            <person name="Tsui C.K.M."/>
            <person name="Docking R.T."/>
            <person name="Levasseur A."/>
            <person name="Haridas S."/>
            <person name="Robertson G."/>
            <person name="Birol I."/>
            <person name="Holt R.A."/>
            <person name="Marra M.A."/>
            <person name="Hamelin R.C."/>
            <person name="Hirst M."/>
            <person name="Jones S.J.M."/>
            <person name="Bohlmann J."/>
            <person name="Breuil C."/>
        </authorList>
    </citation>
    <scope>NUCLEOTIDE SEQUENCE [LARGE SCALE GENOMIC DNA]</scope>
    <source>
        <strain evidence="3">kw1407 / UAMH 11150</strain>
    </source>
</reference>
<dbReference type="HOGENOM" id="CLU_660660_0_0_1"/>
<feature type="compositionally biased region" description="Basic and acidic residues" evidence="1">
    <location>
        <begin position="1"/>
        <end position="11"/>
    </location>
</feature>
<dbReference type="OrthoDB" id="4174112at2759"/>